<proteinExistence type="predicted"/>
<protein>
    <submittedName>
        <fullName evidence="4">Peptidase M4</fullName>
    </submittedName>
</protein>
<name>A0A2U8VM13_9HYPH</name>
<feature type="domain" description="PepSY" evidence="3">
    <location>
        <begin position="75"/>
        <end position="136"/>
    </location>
</feature>
<dbReference type="AlphaFoldDB" id="A0A2U8VM13"/>
<evidence type="ECO:0000313" key="5">
    <source>
        <dbReference type="Proteomes" id="UP000246058"/>
    </source>
</evidence>
<feature type="signal peptide" evidence="2">
    <location>
        <begin position="1"/>
        <end position="24"/>
    </location>
</feature>
<dbReference type="Pfam" id="PF03413">
    <property type="entry name" value="PepSY"/>
    <property type="match status" value="1"/>
</dbReference>
<dbReference type="Gene3D" id="3.10.450.40">
    <property type="match status" value="2"/>
</dbReference>
<accession>A0A2U8VM13</accession>
<keyword evidence="2" id="KW-0732">Signal</keyword>
<evidence type="ECO:0000256" key="1">
    <source>
        <dbReference type="SAM" id="MobiDB-lite"/>
    </source>
</evidence>
<feature type="compositionally biased region" description="Polar residues" evidence="1">
    <location>
        <begin position="38"/>
        <end position="47"/>
    </location>
</feature>
<feature type="chain" id="PRO_5016107498" evidence="2">
    <location>
        <begin position="25"/>
        <end position="217"/>
    </location>
</feature>
<dbReference type="KEGG" id="meti:DK427_02275"/>
<dbReference type="Proteomes" id="UP000246058">
    <property type="component" value="Chromosome"/>
</dbReference>
<evidence type="ECO:0000259" key="3">
    <source>
        <dbReference type="Pfam" id="PF03413"/>
    </source>
</evidence>
<gene>
    <name evidence="4" type="ORF">DK427_02275</name>
</gene>
<feature type="region of interest" description="Disordered" evidence="1">
    <location>
        <begin position="26"/>
        <end position="64"/>
    </location>
</feature>
<dbReference type="InterPro" id="IPR025711">
    <property type="entry name" value="PepSY"/>
</dbReference>
<feature type="compositionally biased region" description="Low complexity" evidence="1">
    <location>
        <begin position="26"/>
        <end position="37"/>
    </location>
</feature>
<evidence type="ECO:0000256" key="2">
    <source>
        <dbReference type="SAM" id="SignalP"/>
    </source>
</evidence>
<evidence type="ECO:0000313" key="4">
    <source>
        <dbReference type="EMBL" id="AWN34709.1"/>
    </source>
</evidence>
<dbReference type="EMBL" id="CP029551">
    <property type="protein sequence ID" value="AWN34709.1"/>
    <property type="molecule type" value="Genomic_DNA"/>
</dbReference>
<sequence>MKTTAFRLTAAAGLLALSAGLAAAQTTTTTPAPSTTTNPDLTKNPENTGRAPTATEATKSNDGNLKEWQVAKSAKIGLAQAIATAEAKAEDNEKGKAIDADFEKADGKNPAHYSIKVVYPSGKLVEHGVNADTGELYKSENQPFERYFTRLKVSDFQNAKVSLKDAIALAEQKAAGGKAYEAEVEREGNAVEYEIKVALTDREQEIKVGPDGKVKND</sequence>
<keyword evidence="5" id="KW-1185">Reference proteome</keyword>
<dbReference type="OrthoDB" id="7991900at2"/>
<dbReference type="RefSeq" id="WP_109949844.1">
    <property type="nucleotide sequence ID" value="NZ_CP029551.1"/>
</dbReference>
<reference evidence="4 5" key="1">
    <citation type="submission" date="2018-05" db="EMBL/GenBank/DDBJ databases">
        <title>Complete Genome Sequence of Methylobacterium sp. 17Sr1-43.</title>
        <authorList>
            <person name="Srinivasan S."/>
        </authorList>
    </citation>
    <scope>NUCLEOTIDE SEQUENCE [LARGE SCALE GENOMIC DNA]</scope>
    <source>
        <strain evidence="4 5">17Sr1-43</strain>
    </source>
</reference>
<organism evidence="4 5">
    <name type="scientific">Methylobacterium radiodurans</name>
    <dbReference type="NCBI Taxonomy" id="2202828"/>
    <lineage>
        <taxon>Bacteria</taxon>
        <taxon>Pseudomonadati</taxon>
        <taxon>Pseudomonadota</taxon>
        <taxon>Alphaproteobacteria</taxon>
        <taxon>Hyphomicrobiales</taxon>
        <taxon>Methylobacteriaceae</taxon>
        <taxon>Methylobacterium</taxon>
    </lineage>
</organism>